<keyword evidence="13" id="KW-1185">Reference proteome</keyword>
<reference evidence="12 13" key="1">
    <citation type="submission" date="2017-05" db="EMBL/GenBank/DDBJ databases">
        <title>Polynucleobacter sp. MWH-K35W1 isolated from the permanently anoxic monimolimnion of a meromictic lake.</title>
        <authorList>
            <person name="Hahn M.W."/>
        </authorList>
    </citation>
    <scope>NUCLEOTIDE SEQUENCE [LARGE SCALE GENOMIC DNA]</scope>
    <source>
        <strain evidence="12 13">MWH-K35W1</strain>
    </source>
</reference>
<feature type="domain" description="Core-binding (CB)" evidence="11">
    <location>
        <begin position="6"/>
        <end position="91"/>
    </location>
</feature>
<dbReference type="Pfam" id="PF02899">
    <property type="entry name" value="Phage_int_SAM_1"/>
    <property type="match status" value="1"/>
</dbReference>
<feature type="active site" evidence="9">
    <location>
        <position position="303"/>
    </location>
</feature>
<evidence type="ECO:0000313" key="12">
    <source>
        <dbReference type="EMBL" id="OWS72475.1"/>
    </source>
</evidence>
<proteinExistence type="inferred from homology"/>
<dbReference type="GO" id="GO:0051301">
    <property type="term" value="P:cell division"/>
    <property type="evidence" value="ECO:0007669"/>
    <property type="project" value="UniProtKB-KW"/>
</dbReference>
<feature type="domain" description="Tyr recombinase" evidence="10">
    <location>
        <begin position="124"/>
        <end position="325"/>
    </location>
</feature>
<dbReference type="InterPro" id="IPR044068">
    <property type="entry name" value="CB"/>
</dbReference>
<evidence type="ECO:0000256" key="1">
    <source>
        <dbReference type="ARBA" id="ARBA00004496"/>
    </source>
</evidence>
<gene>
    <name evidence="9" type="primary">xerC</name>
    <name evidence="12" type="ORF">CBI30_01530</name>
</gene>
<dbReference type="Proteomes" id="UP000198104">
    <property type="component" value="Unassembled WGS sequence"/>
</dbReference>
<evidence type="ECO:0000256" key="9">
    <source>
        <dbReference type="HAMAP-Rule" id="MF_01808"/>
    </source>
</evidence>
<evidence type="ECO:0000313" key="13">
    <source>
        <dbReference type="Proteomes" id="UP000198104"/>
    </source>
</evidence>
<keyword evidence="2 9" id="KW-0963">Cytoplasm</keyword>
<name>A0A254Q109_9BURK</name>
<dbReference type="GO" id="GO:0003677">
    <property type="term" value="F:DNA binding"/>
    <property type="evidence" value="ECO:0007669"/>
    <property type="project" value="UniProtKB-UniRule"/>
</dbReference>
<dbReference type="PANTHER" id="PTHR30349">
    <property type="entry name" value="PHAGE INTEGRASE-RELATED"/>
    <property type="match status" value="1"/>
</dbReference>
<dbReference type="Gene3D" id="1.10.443.10">
    <property type="entry name" value="Intergrase catalytic core"/>
    <property type="match status" value="1"/>
</dbReference>
<dbReference type="SUPFAM" id="SSF56349">
    <property type="entry name" value="DNA breaking-rejoining enzymes"/>
    <property type="match status" value="1"/>
</dbReference>
<protein>
    <recommendedName>
        <fullName evidence="9">Tyrosine recombinase XerC</fullName>
    </recommendedName>
</protein>
<dbReference type="GO" id="GO:0006313">
    <property type="term" value="P:DNA transposition"/>
    <property type="evidence" value="ECO:0007669"/>
    <property type="project" value="UniProtKB-UniRule"/>
</dbReference>
<keyword evidence="4 9" id="KW-0159">Chromosome partition</keyword>
<comment type="caution">
    <text evidence="12">The sequence shown here is derived from an EMBL/GenBank/DDBJ whole genome shotgun (WGS) entry which is preliminary data.</text>
</comment>
<dbReference type="OrthoDB" id="9801717at2"/>
<dbReference type="InterPro" id="IPR050090">
    <property type="entry name" value="Tyrosine_recombinase_XerCD"/>
</dbReference>
<feature type="active site" evidence="9">
    <location>
        <position position="204"/>
    </location>
</feature>
<evidence type="ECO:0000256" key="8">
    <source>
        <dbReference type="ARBA" id="ARBA00023306"/>
    </source>
</evidence>
<dbReference type="InterPro" id="IPR002104">
    <property type="entry name" value="Integrase_catalytic"/>
</dbReference>
<dbReference type="InterPro" id="IPR013762">
    <property type="entry name" value="Integrase-like_cat_sf"/>
</dbReference>
<dbReference type="InterPro" id="IPR011010">
    <property type="entry name" value="DNA_brk_join_enz"/>
</dbReference>
<keyword evidence="5 9" id="KW-0229">DNA integration</keyword>
<keyword evidence="6 9" id="KW-0238">DNA-binding</keyword>
<dbReference type="AlphaFoldDB" id="A0A254Q109"/>
<dbReference type="GO" id="GO:0005737">
    <property type="term" value="C:cytoplasm"/>
    <property type="evidence" value="ECO:0007669"/>
    <property type="project" value="UniProtKB-SubCell"/>
</dbReference>
<dbReference type="GO" id="GO:0009037">
    <property type="term" value="F:tyrosine-based site-specific recombinase activity"/>
    <property type="evidence" value="ECO:0007669"/>
    <property type="project" value="UniProtKB-UniRule"/>
</dbReference>
<comment type="subcellular location">
    <subcellularLocation>
        <location evidence="1 9">Cytoplasm</location>
    </subcellularLocation>
</comment>
<evidence type="ECO:0000256" key="7">
    <source>
        <dbReference type="ARBA" id="ARBA00023172"/>
    </source>
</evidence>
<dbReference type="PANTHER" id="PTHR30349:SF81">
    <property type="entry name" value="TYROSINE RECOMBINASE XERC"/>
    <property type="match status" value="1"/>
</dbReference>
<dbReference type="Gene3D" id="1.10.150.130">
    <property type="match status" value="1"/>
</dbReference>
<comment type="subunit">
    <text evidence="9">Forms a cyclic heterotetrameric complex composed of two molecules of XerC and two molecules of XerD.</text>
</comment>
<keyword evidence="3 9" id="KW-0132">Cell division</keyword>
<organism evidence="12 13">
    <name type="scientific">Polynucleobacter aenigmaticus</name>
    <dbReference type="NCBI Taxonomy" id="1743164"/>
    <lineage>
        <taxon>Bacteria</taxon>
        <taxon>Pseudomonadati</taxon>
        <taxon>Pseudomonadota</taxon>
        <taxon>Betaproteobacteria</taxon>
        <taxon>Burkholderiales</taxon>
        <taxon>Burkholderiaceae</taxon>
        <taxon>Polynucleobacter</taxon>
    </lineage>
</organism>
<comment type="similarity">
    <text evidence="9">Belongs to the 'phage' integrase family. XerC subfamily.</text>
</comment>
<keyword evidence="7 9" id="KW-0233">DNA recombination</keyword>
<dbReference type="PROSITE" id="PS51898">
    <property type="entry name" value="TYR_RECOMBINASE"/>
    <property type="match status" value="1"/>
</dbReference>
<comment type="function">
    <text evidence="9">Site-specific tyrosine recombinase, which acts by catalyzing the cutting and rejoining of the recombining DNA molecules. The XerC-XerD complex is essential to convert dimers of the bacterial chromosome into monomers to permit their segregation at cell division. It also contributes to the segregational stability of plasmids.</text>
</comment>
<dbReference type="EMBL" id="NGUO01000002">
    <property type="protein sequence ID" value="OWS72475.1"/>
    <property type="molecule type" value="Genomic_DNA"/>
</dbReference>
<evidence type="ECO:0000256" key="6">
    <source>
        <dbReference type="ARBA" id="ARBA00023125"/>
    </source>
</evidence>
<feature type="active site" evidence="9">
    <location>
        <position position="280"/>
    </location>
</feature>
<evidence type="ECO:0000256" key="2">
    <source>
        <dbReference type="ARBA" id="ARBA00022490"/>
    </source>
</evidence>
<feature type="active site" evidence="9">
    <location>
        <position position="169"/>
    </location>
</feature>
<dbReference type="PROSITE" id="PS51900">
    <property type="entry name" value="CB"/>
    <property type="match status" value="1"/>
</dbReference>
<dbReference type="Pfam" id="PF00589">
    <property type="entry name" value="Phage_integrase"/>
    <property type="match status" value="1"/>
</dbReference>
<dbReference type="InterPro" id="IPR010998">
    <property type="entry name" value="Integrase_recombinase_N"/>
</dbReference>
<feature type="active site" evidence="9">
    <location>
        <position position="277"/>
    </location>
</feature>
<keyword evidence="8 9" id="KW-0131">Cell cycle</keyword>
<accession>A0A254Q109</accession>
<dbReference type="GO" id="GO:0007059">
    <property type="term" value="P:chromosome segregation"/>
    <property type="evidence" value="ECO:0007669"/>
    <property type="project" value="UniProtKB-UniRule"/>
</dbReference>
<evidence type="ECO:0000256" key="4">
    <source>
        <dbReference type="ARBA" id="ARBA00022829"/>
    </source>
</evidence>
<dbReference type="HAMAP" id="MF_01808">
    <property type="entry name" value="Recomb_XerC_XerD"/>
    <property type="match status" value="1"/>
</dbReference>
<feature type="active site" description="O-(3'-phospho-DNA)-tyrosine intermediate" evidence="9">
    <location>
        <position position="312"/>
    </location>
</feature>
<dbReference type="RefSeq" id="WP_088526576.1">
    <property type="nucleotide sequence ID" value="NZ_NGUO01000002.1"/>
</dbReference>
<dbReference type="InterPro" id="IPR023009">
    <property type="entry name" value="Tyrosine_recombinase_XerC/XerD"/>
</dbReference>
<evidence type="ECO:0000259" key="10">
    <source>
        <dbReference type="PROSITE" id="PS51898"/>
    </source>
</evidence>
<sequence length="336" mass="37250">MSQALTDLHPLVQEYLHELHVLRQLSPHTLKAYRMDLSELQAFASEDSVELLRVTNAHVRRWAGRLHSKGKSSRTIARALSAWRGWYDWLTEKDARRDAQAGRATANLVANPVDDVKAPKRLKSLPKALSVEQALSLVNQAVKEAEAKPDLETVRDAAIIDLLYSSGLRLSELLGIDVMQSKDRQHESAGWLDWDAAEVTVLGKGGKRRSVPVGAPAMQSLRVWRDVREEATLSGQSQLSAALFISATGARLSPRTVQARLRTLAMRAGLPTHVHPHMMRHSFASHVLQSSQDLRAVQEMLGHASIASTQIYTSLDFQHLAQAYDKAHPRAKAVKG</sequence>
<evidence type="ECO:0000259" key="11">
    <source>
        <dbReference type="PROSITE" id="PS51900"/>
    </source>
</evidence>
<evidence type="ECO:0000256" key="3">
    <source>
        <dbReference type="ARBA" id="ARBA00022618"/>
    </source>
</evidence>
<dbReference type="InterPro" id="IPR004107">
    <property type="entry name" value="Integrase_SAM-like_N"/>
</dbReference>
<evidence type="ECO:0000256" key="5">
    <source>
        <dbReference type="ARBA" id="ARBA00022908"/>
    </source>
</evidence>